<dbReference type="SUPFAM" id="SSF55718">
    <property type="entry name" value="SCP-like"/>
    <property type="match status" value="1"/>
</dbReference>
<protein>
    <submittedName>
        <fullName evidence="2">Maleylpyruvate isomerase</fullName>
        <ecNumber evidence="2">5.2.1.4</ecNumber>
    </submittedName>
</protein>
<dbReference type="InterPro" id="IPR036527">
    <property type="entry name" value="SCP2_sterol-bd_dom_sf"/>
</dbReference>
<keyword evidence="3" id="KW-1185">Reference proteome</keyword>
<dbReference type="Gene3D" id="3.30.1050.20">
    <property type="match status" value="1"/>
</dbReference>
<gene>
    <name evidence="2" type="ORF">HNR25_000758</name>
</gene>
<dbReference type="InterPro" id="IPR017517">
    <property type="entry name" value="Maleyloyr_isom"/>
</dbReference>
<dbReference type="InterPro" id="IPR024344">
    <property type="entry name" value="MDMPI_metal-binding"/>
</dbReference>
<organism evidence="2 3">
    <name type="scientific">Streptomonospora salina</name>
    <dbReference type="NCBI Taxonomy" id="104205"/>
    <lineage>
        <taxon>Bacteria</taxon>
        <taxon>Bacillati</taxon>
        <taxon>Actinomycetota</taxon>
        <taxon>Actinomycetes</taxon>
        <taxon>Streptosporangiales</taxon>
        <taxon>Nocardiopsidaceae</taxon>
        <taxon>Streptomonospora</taxon>
    </lineage>
</organism>
<keyword evidence="2" id="KW-0413">Isomerase</keyword>
<dbReference type="InterPro" id="IPR034660">
    <property type="entry name" value="DinB/YfiT-like"/>
</dbReference>
<dbReference type="GO" id="GO:0050077">
    <property type="term" value="F:maleylpyruvate isomerase activity"/>
    <property type="evidence" value="ECO:0007669"/>
    <property type="project" value="UniProtKB-EC"/>
</dbReference>
<dbReference type="GO" id="GO:0046872">
    <property type="term" value="F:metal ion binding"/>
    <property type="evidence" value="ECO:0007669"/>
    <property type="project" value="InterPro"/>
</dbReference>
<feature type="domain" description="Mycothiol-dependent maleylpyruvate isomerase metal-binding" evidence="1">
    <location>
        <begin position="16"/>
        <end position="152"/>
    </location>
</feature>
<reference evidence="2 3" key="1">
    <citation type="submission" date="2020-08" db="EMBL/GenBank/DDBJ databases">
        <title>Sequencing the genomes of 1000 actinobacteria strains.</title>
        <authorList>
            <person name="Klenk H.-P."/>
        </authorList>
    </citation>
    <scope>NUCLEOTIDE SEQUENCE [LARGE SCALE GENOMIC DNA]</scope>
    <source>
        <strain evidence="2 3">DSM 44593</strain>
    </source>
</reference>
<proteinExistence type="predicted"/>
<dbReference type="EMBL" id="JACHLY010000001">
    <property type="protein sequence ID" value="MBB5997007.1"/>
    <property type="molecule type" value="Genomic_DNA"/>
</dbReference>
<evidence type="ECO:0000313" key="2">
    <source>
        <dbReference type="EMBL" id="MBB5997007.1"/>
    </source>
</evidence>
<dbReference type="RefSeq" id="WP_184633336.1">
    <property type="nucleotide sequence ID" value="NZ_BAABKT010000003.1"/>
</dbReference>
<dbReference type="Gene3D" id="1.20.120.450">
    <property type="entry name" value="dinb family like domain"/>
    <property type="match status" value="1"/>
</dbReference>
<dbReference type="EC" id="5.2.1.4" evidence="2"/>
<keyword evidence="2" id="KW-0670">Pyruvate</keyword>
<name>A0A841DZV4_9ACTN</name>
<evidence type="ECO:0000313" key="3">
    <source>
        <dbReference type="Proteomes" id="UP000578077"/>
    </source>
</evidence>
<comment type="caution">
    <text evidence="2">The sequence shown here is derived from an EMBL/GenBank/DDBJ whole genome shotgun (WGS) entry which is preliminary data.</text>
</comment>
<dbReference type="AlphaFoldDB" id="A0A841DZV4"/>
<dbReference type="Pfam" id="PF11716">
    <property type="entry name" value="MDMPI_N"/>
    <property type="match status" value="1"/>
</dbReference>
<dbReference type="NCBIfam" id="TIGR03083">
    <property type="entry name" value="maleylpyruvate isomerase family mycothiol-dependent enzyme"/>
    <property type="match status" value="1"/>
</dbReference>
<sequence>MAERSPTPRELTRRVAEAHARLPALLDGFDAGDAPMAAASALPGWTRGHVVRHLADNARAFERQARYALSGRLVAVYDGGPQGRDRSIEQGAGRPPAQLRADLESAQHDLERVWSGLTAEDWHRPVRFRDAAVYDTALARWREAEIHAVDLAAGYRPGDWPLQFALHALDFLSARTPEGTRLTLRATDTGMCRRTGAGAPVEVAGTVRDLAAWMAGRAPDGPLATTAARLPELAPWPADPAG</sequence>
<accession>A0A841DZV4</accession>
<dbReference type="Proteomes" id="UP000578077">
    <property type="component" value="Unassembled WGS sequence"/>
</dbReference>
<dbReference type="SUPFAM" id="SSF109854">
    <property type="entry name" value="DinB/YfiT-like putative metalloenzymes"/>
    <property type="match status" value="1"/>
</dbReference>
<evidence type="ECO:0000259" key="1">
    <source>
        <dbReference type="Pfam" id="PF11716"/>
    </source>
</evidence>